<dbReference type="Proteomes" id="UP000238176">
    <property type="component" value="Unassembled WGS sequence"/>
</dbReference>
<evidence type="ECO:0000256" key="2">
    <source>
        <dbReference type="SAM" id="Phobius"/>
    </source>
</evidence>
<feature type="transmembrane region" description="Helical" evidence="2">
    <location>
        <begin position="116"/>
        <end position="138"/>
    </location>
</feature>
<feature type="transmembrane region" description="Helical" evidence="2">
    <location>
        <begin position="29"/>
        <end position="49"/>
    </location>
</feature>
<keyword evidence="2" id="KW-0812">Transmembrane</keyword>
<name>A0A2T0UP16_9ACTN</name>
<dbReference type="EMBL" id="PVTJ01000003">
    <property type="protein sequence ID" value="PRY59679.1"/>
    <property type="molecule type" value="Genomic_DNA"/>
</dbReference>
<comment type="caution">
    <text evidence="3">The sequence shown here is derived from an EMBL/GenBank/DDBJ whole genome shotgun (WGS) entry which is preliminary data.</text>
</comment>
<keyword evidence="4" id="KW-1185">Reference proteome</keyword>
<dbReference type="RefSeq" id="WP_219926671.1">
    <property type="nucleotide sequence ID" value="NZ_PVTJ01000003.1"/>
</dbReference>
<evidence type="ECO:0000313" key="3">
    <source>
        <dbReference type="EMBL" id="PRY59679.1"/>
    </source>
</evidence>
<keyword evidence="2" id="KW-0472">Membrane</keyword>
<protein>
    <submittedName>
        <fullName evidence="3">Uncharacterized protein</fullName>
    </submittedName>
</protein>
<evidence type="ECO:0000256" key="1">
    <source>
        <dbReference type="SAM" id="MobiDB-lite"/>
    </source>
</evidence>
<sequence length="153" mass="16534">MQRELTIDAPAAAPAPPEQSAERTAASGWVLRGVSTAYLVAGFAQPVFAGVYLSGDFDGLAWHMRGADLVSYIAIAHLVTAGVVWARARRAWPFWASLALVTGVTAQYFAGMWGELWLHFPLGVALVAGIAGMFAAVWRRPLPRRRKEVRADG</sequence>
<reference evidence="3 4" key="1">
    <citation type="submission" date="2018-03" db="EMBL/GenBank/DDBJ databases">
        <title>Genomic Encyclopedia of Type Strains, Phase III (KMG-III): the genomes of soil and plant-associated and newly described type strains.</title>
        <authorList>
            <person name="Whitman W."/>
        </authorList>
    </citation>
    <scope>NUCLEOTIDE SEQUENCE [LARGE SCALE GENOMIC DNA]</scope>
    <source>
        <strain evidence="3 4">CGMCC 4.7067</strain>
    </source>
</reference>
<keyword evidence="2" id="KW-1133">Transmembrane helix</keyword>
<organism evidence="3 4">
    <name type="scientific">Glycomyces artemisiae</name>
    <dbReference type="NCBI Taxonomy" id="1076443"/>
    <lineage>
        <taxon>Bacteria</taxon>
        <taxon>Bacillati</taxon>
        <taxon>Actinomycetota</taxon>
        <taxon>Actinomycetes</taxon>
        <taxon>Glycomycetales</taxon>
        <taxon>Glycomycetaceae</taxon>
        <taxon>Glycomyces</taxon>
    </lineage>
</organism>
<feature type="transmembrane region" description="Helical" evidence="2">
    <location>
        <begin position="93"/>
        <end position="110"/>
    </location>
</feature>
<proteinExistence type="predicted"/>
<feature type="region of interest" description="Disordered" evidence="1">
    <location>
        <begin position="1"/>
        <end position="20"/>
    </location>
</feature>
<feature type="transmembrane region" description="Helical" evidence="2">
    <location>
        <begin position="69"/>
        <end position="86"/>
    </location>
</feature>
<accession>A0A2T0UP16</accession>
<evidence type="ECO:0000313" key="4">
    <source>
        <dbReference type="Proteomes" id="UP000238176"/>
    </source>
</evidence>
<gene>
    <name evidence="3" type="ORF">B0I28_103153</name>
</gene>
<dbReference type="AlphaFoldDB" id="A0A2T0UP16"/>